<dbReference type="RefSeq" id="WP_048635374.1">
    <property type="nucleotide sequence ID" value="NZ_CVQQ01000031.1"/>
</dbReference>
<dbReference type="EMBL" id="LR134356">
    <property type="protein sequence ID" value="VEG50927.1"/>
    <property type="molecule type" value="Genomic_DNA"/>
</dbReference>
<evidence type="ECO:0008006" key="4">
    <source>
        <dbReference type="Google" id="ProtNLM"/>
    </source>
</evidence>
<keyword evidence="1" id="KW-0472">Membrane</keyword>
<gene>
    <name evidence="2" type="ORF">NCTC10437_00033</name>
</gene>
<organism evidence="2 3">
    <name type="scientific">Mycolicibacterium aurum</name>
    <name type="common">Mycobacterium aurum</name>
    <dbReference type="NCBI Taxonomy" id="1791"/>
    <lineage>
        <taxon>Bacteria</taxon>
        <taxon>Bacillati</taxon>
        <taxon>Actinomycetota</taxon>
        <taxon>Actinomycetes</taxon>
        <taxon>Mycobacteriales</taxon>
        <taxon>Mycobacteriaceae</taxon>
        <taxon>Mycolicibacterium</taxon>
    </lineage>
</organism>
<proteinExistence type="predicted"/>
<reference evidence="2 3" key="1">
    <citation type="submission" date="2018-12" db="EMBL/GenBank/DDBJ databases">
        <authorList>
            <consortium name="Pathogen Informatics"/>
        </authorList>
    </citation>
    <scope>NUCLEOTIDE SEQUENCE [LARGE SCALE GENOMIC DNA]</scope>
    <source>
        <strain evidence="2 3">NCTC10437</strain>
    </source>
</reference>
<keyword evidence="1" id="KW-0812">Transmembrane</keyword>
<accession>A0A3S5EIU5</accession>
<protein>
    <recommendedName>
        <fullName evidence="4">Alkaline shock response membrane anchor protein AmaP</fullName>
    </recommendedName>
</protein>
<keyword evidence="3" id="KW-1185">Reference proteome</keyword>
<dbReference type="AlphaFoldDB" id="A0A3S5EIU5"/>
<feature type="transmembrane region" description="Helical" evidence="1">
    <location>
        <begin position="12"/>
        <end position="30"/>
    </location>
</feature>
<evidence type="ECO:0000313" key="3">
    <source>
        <dbReference type="Proteomes" id="UP000279306"/>
    </source>
</evidence>
<dbReference type="Proteomes" id="UP000279306">
    <property type="component" value="Chromosome"/>
</dbReference>
<sequence>MTRKSVAVDRVAALLTGLGLVALGLILVGWQRGTLNFGAALDLSTVTRVVALPWWPWVGAGAGVLLIVLGLRWLVTHHRPPKARRVTLRPADPDGAMTADAASVAHAAGDALAGQPAILKANGVAVVERRVPTVTLTATVPGRGGLPVGVAAADEVARTVAAMLGDTVAVRTVLRVDGKRRHGTVA</sequence>
<dbReference type="OrthoDB" id="4621439at2"/>
<feature type="transmembrane region" description="Helical" evidence="1">
    <location>
        <begin position="54"/>
        <end position="75"/>
    </location>
</feature>
<dbReference type="STRING" id="1791.GCA_001049355_05550"/>
<dbReference type="KEGG" id="mauu:NCTC10437_00033"/>
<keyword evidence="1" id="KW-1133">Transmembrane helix</keyword>
<evidence type="ECO:0000313" key="2">
    <source>
        <dbReference type="EMBL" id="VEG50927.1"/>
    </source>
</evidence>
<evidence type="ECO:0000256" key="1">
    <source>
        <dbReference type="SAM" id="Phobius"/>
    </source>
</evidence>
<name>A0A3S5EIU5_MYCAU</name>